<gene>
    <name evidence="1" type="ORF">LCGC14_0380340</name>
</gene>
<dbReference type="AlphaFoldDB" id="A0A0F9WB86"/>
<proteinExistence type="predicted"/>
<sequence length="137" mass="15586">MTLGTDNDLQFVTLDSVKSHFGITDKQDDNTLLSIVQAANLEVKKQVLTVTDDVNTIEGTPLFKPGQNAALVFVEAEIRRLINKLYEEANKIMLRFDAMMETYLGEFRSQAPTRTSKKLSARDTDFEDDHFAERHFV</sequence>
<protein>
    <submittedName>
        <fullName evidence="1">Uncharacterized protein</fullName>
    </submittedName>
</protein>
<evidence type="ECO:0000313" key="1">
    <source>
        <dbReference type="EMBL" id="KKN75413.1"/>
    </source>
</evidence>
<dbReference type="EMBL" id="LAZR01000310">
    <property type="protein sequence ID" value="KKN75413.1"/>
    <property type="molecule type" value="Genomic_DNA"/>
</dbReference>
<comment type="caution">
    <text evidence="1">The sequence shown here is derived from an EMBL/GenBank/DDBJ whole genome shotgun (WGS) entry which is preliminary data.</text>
</comment>
<dbReference type="InterPro" id="IPR021146">
    <property type="entry name" value="Phage_gp6-like_head-tail"/>
</dbReference>
<name>A0A0F9WB86_9ZZZZ</name>
<organism evidence="1">
    <name type="scientific">marine sediment metagenome</name>
    <dbReference type="NCBI Taxonomy" id="412755"/>
    <lineage>
        <taxon>unclassified sequences</taxon>
        <taxon>metagenomes</taxon>
        <taxon>ecological metagenomes</taxon>
    </lineage>
</organism>
<dbReference type="Pfam" id="PF05135">
    <property type="entry name" value="Phage_connect_1"/>
    <property type="match status" value="1"/>
</dbReference>
<reference evidence="1" key="1">
    <citation type="journal article" date="2015" name="Nature">
        <title>Complex archaea that bridge the gap between prokaryotes and eukaryotes.</title>
        <authorList>
            <person name="Spang A."/>
            <person name="Saw J.H."/>
            <person name="Jorgensen S.L."/>
            <person name="Zaremba-Niedzwiedzka K."/>
            <person name="Martijn J."/>
            <person name="Lind A.E."/>
            <person name="van Eijk R."/>
            <person name="Schleper C."/>
            <person name="Guy L."/>
            <person name="Ettema T.J."/>
        </authorList>
    </citation>
    <scope>NUCLEOTIDE SEQUENCE</scope>
</reference>
<accession>A0A0F9WB86</accession>